<dbReference type="SMART" id="SM01208">
    <property type="entry name" value="G5"/>
    <property type="match status" value="1"/>
</dbReference>
<reference evidence="5" key="1">
    <citation type="journal article" date="2019" name="Int. J. Syst. Evol. Microbiol.">
        <title>The Global Catalogue of Microorganisms (GCM) 10K type strain sequencing project: providing services to taxonomists for standard genome sequencing and annotation.</title>
        <authorList>
            <consortium name="The Broad Institute Genomics Platform"/>
            <consortium name="The Broad Institute Genome Sequencing Center for Infectious Disease"/>
            <person name="Wu L."/>
            <person name="Ma J."/>
        </authorList>
    </citation>
    <scope>NUCLEOTIDE SEQUENCE [LARGE SCALE GENOMIC DNA]</scope>
    <source>
        <strain evidence="5">CGMCC 1.15480</strain>
    </source>
</reference>
<evidence type="ECO:0000256" key="1">
    <source>
        <dbReference type="ARBA" id="ARBA00022729"/>
    </source>
</evidence>
<accession>A0ABQ1P9Q4</accession>
<evidence type="ECO:0000259" key="3">
    <source>
        <dbReference type="PROSITE" id="PS51109"/>
    </source>
</evidence>
<sequence length="413" mass="42635">MNIRVNGRARRRLVGALVAAVLVAVLVVAGAVGLAVASSARTVTITEVDGADRPTSTAVQSDAERVADVLAEAGVIAGAQDVVEPGLDRPVGDDDAIRITRARDVDVTIDGRPRHLTTPLRTVGQLLGSLGLPAGTRAAVPADRDLASVPRPLVIATPKNVSISVDGRTRTVRTAAPTVRQAITEQGIRIGRQDQVAPDAASVPTTRLRITVTRIGTGATVTERESVPCSTEVRQDPARRNDETVVLREGEPGEIVRTYAARTVDGQPRGRVLVGTVTVRQPVSRIVAVGTLDRPGQDATPFGRLTPPGPTGPAGAPADPSTGSPDPTRSDPTRSDSTRSDSTRSDSTRSDSTRSDPTRPVEPAPPAPSAPSSTAPPSAVPPADPGTDPSAVDRPVPRPASGRDQAGAAASLR</sequence>
<evidence type="ECO:0000313" key="5">
    <source>
        <dbReference type="Proteomes" id="UP000597761"/>
    </source>
</evidence>
<dbReference type="InterPro" id="IPR011098">
    <property type="entry name" value="G5_dom"/>
</dbReference>
<dbReference type="Proteomes" id="UP000597761">
    <property type="component" value="Unassembled WGS sequence"/>
</dbReference>
<feature type="compositionally biased region" description="Basic and acidic residues" evidence="2">
    <location>
        <begin position="328"/>
        <end position="359"/>
    </location>
</feature>
<gene>
    <name evidence="4" type="ORF">GCM10011512_19930</name>
</gene>
<comment type="caution">
    <text evidence="4">The sequence shown here is derived from an EMBL/GenBank/DDBJ whole genome shotgun (WGS) entry which is preliminary data.</text>
</comment>
<dbReference type="Gene3D" id="2.20.230.10">
    <property type="entry name" value="Resuscitation-promoting factor rpfb"/>
    <property type="match status" value="1"/>
</dbReference>
<feature type="compositionally biased region" description="Low complexity" evidence="2">
    <location>
        <begin position="313"/>
        <end position="327"/>
    </location>
</feature>
<feature type="domain" description="G5" evidence="3">
    <location>
        <begin position="212"/>
        <end position="293"/>
    </location>
</feature>
<organism evidence="4 5">
    <name type="scientific">Tersicoccus solisilvae</name>
    <dbReference type="NCBI Taxonomy" id="1882339"/>
    <lineage>
        <taxon>Bacteria</taxon>
        <taxon>Bacillati</taxon>
        <taxon>Actinomycetota</taxon>
        <taxon>Actinomycetes</taxon>
        <taxon>Micrococcales</taxon>
        <taxon>Micrococcaceae</taxon>
        <taxon>Tersicoccus</taxon>
    </lineage>
</organism>
<name>A0ABQ1P9Q4_9MICC</name>
<dbReference type="RefSeq" id="WP_188668238.1">
    <property type="nucleotide sequence ID" value="NZ_BMJI01000011.1"/>
</dbReference>
<keyword evidence="1" id="KW-0732">Signal</keyword>
<dbReference type="EMBL" id="BMJI01000011">
    <property type="protein sequence ID" value="GGC92879.1"/>
    <property type="molecule type" value="Genomic_DNA"/>
</dbReference>
<dbReference type="Pfam" id="PF03990">
    <property type="entry name" value="DUF348"/>
    <property type="match status" value="3"/>
</dbReference>
<proteinExistence type="predicted"/>
<keyword evidence="5" id="KW-1185">Reference proteome</keyword>
<feature type="region of interest" description="Disordered" evidence="2">
    <location>
        <begin position="289"/>
        <end position="413"/>
    </location>
</feature>
<evidence type="ECO:0000313" key="4">
    <source>
        <dbReference type="EMBL" id="GGC92879.1"/>
    </source>
</evidence>
<evidence type="ECO:0000256" key="2">
    <source>
        <dbReference type="SAM" id="MobiDB-lite"/>
    </source>
</evidence>
<dbReference type="InterPro" id="IPR007137">
    <property type="entry name" value="DUF348"/>
</dbReference>
<protein>
    <recommendedName>
        <fullName evidence="3">G5 domain-containing protein</fullName>
    </recommendedName>
</protein>
<feature type="compositionally biased region" description="Pro residues" evidence="2">
    <location>
        <begin position="360"/>
        <end position="369"/>
    </location>
</feature>
<dbReference type="PROSITE" id="PS51109">
    <property type="entry name" value="G5"/>
    <property type="match status" value="1"/>
</dbReference>
<dbReference type="Pfam" id="PF07501">
    <property type="entry name" value="G5"/>
    <property type="match status" value="1"/>
</dbReference>